<dbReference type="EMBL" id="CP014518">
    <property type="protein sequence ID" value="AMM33440.1"/>
    <property type="molecule type" value="Genomic_DNA"/>
</dbReference>
<name>A0A127A1W5_9MICC</name>
<dbReference type="KEGG" id="satk:SA2016_2775"/>
<keyword evidence="3" id="KW-1185">Reference proteome</keyword>
<dbReference type="CDD" id="cd00090">
    <property type="entry name" value="HTH_ARSR"/>
    <property type="match status" value="1"/>
</dbReference>
<dbReference type="InterPro" id="IPR036390">
    <property type="entry name" value="WH_DNA-bd_sf"/>
</dbReference>
<dbReference type="AlphaFoldDB" id="A0A127A1W5"/>
<accession>A0A127A1W5</accession>
<dbReference type="InterPro" id="IPR036388">
    <property type="entry name" value="WH-like_DNA-bd_sf"/>
</dbReference>
<evidence type="ECO:0000313" key="2">
    <source>
        <dbReference type="EMBL" id="AMM33440.1"/>
    </source>
</evidence>
<dbReference type="PATRIC" id="fig|37927.3.peg.2852"/>
<dbReference type="Proteomes" id="UP000070134">
    <property type="component" value="Chromosome"/>
</dbReference>
<proteinExistence type="predicted"/>
<dbReference type="SUPFAM" id="SSF46785">
    <property type="entry name" value="Winged helix' DNA-binding domain"/>
    <property type="match status" value="1"/>
</dbReference>
<dbReference type="STRING" id="37927.SA2016_2775"/>
<dbReference type="OrthoDB" id="7945987at2"/>
<organism evidence="2 3">
    <name type="scientific">Sinomonas atrocyanea</name>
    <dbReference type="NCBI Taxonomy" id="37927"/>
    <lineage>
        <taxon>Bacteria</taxon>
        <taxon>Bacillati</taxon>
        <taxon>Actinomycetota</taxon>
        <taxon>Actinomycetes</taxon>
        <taxon>Micrococcales</taxon>
        <taxon>Micrococcaceae</taxon>
        <taxon>Sinomonas</taxon>
    </lineage>
</organism>
<reference evidence="2 3" key="1">
    <citation type="submission" date="2016-02" db="EMBL/GenBank/DDBJ databases">
        <title>Complete genome of Sinomonas atrocyanea KCTC 3377.</title>
        <authorList>
            <person name="Kim K.M."/>
        </authorList>
    </citation>
    <scope>NUCLEOTIDE SEQUENCE [LARGE SCALE GENOMIC DNA]</scope>
    <source>
        <strain evidence="2 3">KCTC 3377</strain>
    </source>
</reference>
<dbReference type="InterPro" id="IPR011991">
    <property type="entry name" value="ArsR-like_HTH"/>
</dbReference>
<evidence type="ECO:0000313" key="3">
    <source>
        <dbReference type="Proteomes" id="UP000070134"/>
    </source>
</evidence>
<evidence type="ECO:0000259" key="1">
    <source>
        <dbReference type="SMART" id="SM00418"/>
    </source>
</evidence>
<gene>
    <name evidence="2" type="ORF">SA2016_2775</name>
</gene>
<dbReference type="RefSeq" id="WP_066499079.1">
    <property type="nucleotide sequence ID" value="NZ_BJMO01000005.1"/>
</dbReference>
<dbReference type="GO" id="GO:0003700">
    <property type="term" value="F:DNA-binding transcription factor activity"/>
    <property type="evidence" value="ECO:0007669"/>
    <property type="project" value="InterPro"/>
</dbReference>
<dbReference type="Pfam" id="PF12840">
    <property type="entry name" value="HTH_20"/>
    <property type="match status" value="1"/>
</dbReference>
<dbReference type="InterPro" id="IPR001845">
    <property type="entry name" value="HTH_ArsR_DNA-bd_dom"/>
</dbReference>
<protein>
    <submittedName>
        <fullName evidence="2">ArsR family transcriptional regulator</fullName>
    </submittedName>
</protein>
<feature type="domain" description="HTH arsR-type" evidence="1">
    <location>
        <begin position="19"/>
        <end position="101"/>
    </location>
</feature>
<dbReference type="Gene3D" id="1.10.10.10">
    <property type="entry name" value="Winged helix-like DNA-binding domain superfamily/Winged helix DNA-binding domain"/>
    <property type="match status" value="1"/>
</dbReference>
<sequence length="214" mass="23171">METTPGAGTPEPKRTVDVASLKALAHPLRVQILDTISRLGPQTSGTLAEILGESTGATSYHLRQLARHDFLREVEGRGSGRERWWDRPKGSLQIVTRELADNPATSEAAHLVSREFEHHRAAALADFMEHGWLEEPSEWSDSAMVSTSNVRLTAAQLAEVSAKLEAYAAELLAPYRGQGAAEGVRPVQIHINAFPLAVGRPAAAAPRTSSEEKP</sequence>
<dbReference type="SMART" id="SM00418">
    <property type="entry name" value="HTH_ARSR"/>
    <property type="match status" value="1"/>
</dbReference>